<keyword evidence="2" id="KW-0812">Transmembrane</keyword>
<proteinExistence type="predicted"/>
<keyword evidence="2" id="KW-0472">Membrane</keyword>
<feature type="transmembrane region" description="Helical" evidence="2">
    <location>
        <begin position="27"/>
        <end position="45"/>
    </location>
</feature>
<protein>
    <submittedName>
        <fullName evidence="3">Uncharacterized protein</fullName>
    </submittedName>
</protein>
<accession>A0AAN7BN92</accession>
<gene>
    <name evidence="3" type="ORF">QBC38DRAFT_480419</name>
</gene>
<feature type="transmembrane region" description="Helical" evidence="2">
    <location>
        <begin position="57"/>
        <end position="74"/>
    </location>
</feature>
<feature type="region of interest" description="Disordered" evidence="1">
    <location>
        <begin position="77"/>
        <end position="97"/>
    </location>
</feature>
<evidence type="ECO:0000313" key="4">
    <source>
        <dbReference type="Proteomes" id="UP001301958"/>
    </source>
</evidence>
<evidence type="ECO:0000256" key="1">
    <source>
        <dbReference type="SAM" id="MobiDB-lite"/>
    </source>
</evidence>
<dbReference type="EMBL" id="MU865347">
    <property type="protein sequence ID" value="KAK4226452.1"/>
    <property type="molecule type" value="Genomic_DNA"/>
</dbReference>
<sequence>MCGCVGCVVFICVEIDSFYLRFIFCEVVFWFWLPCMVLWCSDLLYPGFVQVISSAPVYYIFLLSCVVCVISAKLDHQGGGRRRRRGRFSPSKYVVIS</sequence>
<evidence type="ECO:0000313" key="3">
    <source>
        <dbReference type="EMBL" id="KAK4226452.1"/>
    </source>
</evidence>
<name>A0AAN7BN92_9PEZI</name>
<reference evidence="3" key="1">
    <citation type="journal article" date="2023" name="Mol. Phylogenet. Evol.">
        <title>Genome-scale phylogeny and comparative genomics of the fungal order Sordariales.</title>
        <authorList>
            <person name="Hensen N."/>
            <person name="Bonometti L."/>
            <person name="Westerberg I."/>
            <person name="Brannstrom I.O."/>
            <person name="Guillou S."/>
            <person name="Cros-Aarteil S."/>
            <person name="Calhoun S."/>
            <person name="Haridas S."/>
            <person name="Kuo A."/>
            <person name="Mondo S."/>
            <person name="Pangilinan J."/>
            <person name="Riley R."/>
            <person name="LaButti K."/>
            <person name="Andreopoulos B."/>
            <person name="Lipzen A."/>
            <person name="Chen C."/>
            <person name="Yan M."/>
            <person name="Daum C."/>
            <person name="Ng V."/>
            <person name="Clum A."/>
            <person name="Steindorff A."/>
            <person name="Ohm R.A."/>
            <person name="Martin F."/>
            <person name="Silar P."/>
            <person name="Natvig D.O."/>
            <person name="Lalanne C."/>
            <person name="Gautier V."/>
            <person name="Ament-Velasquez S.L."/>
            <person name="Kruys A."/>
            <person name="Hutchinson M.I."/>
            <person name="Powell A.J."/>
            <person name="Barry K."/>
            <person name="Miller A.N."/>
            <person name="Grigoriev I.V."/>
            <person name="Debuchy R."/>
            <person name="Gladieux P."/>
            <person name="Hiltunen Thoren M."/>
            <person name="Johannesson H."/>
        </authorList>
    </citation>
    <scope>NUCLEOTIDE SEQUENCE</scope>
    <source>
        <strain evidence="3">CBS 990.96</strain>
    </source>
</reference>
<evidence type="ECO:0000256" key="2">
    <source>
        <dbReference type="SAM" id="Phobius"/>
    </source>
</evidence>
<organism evidence="3 4">
    <name type="scientific">Podospora fimiseda</name>
    <dbReference type="NCBI Taxonomy" id="252190"/>
    <lineage>
        <taxon>Eukaryota</taxon>
        <taxon>Fungi</taxon>
        <taxon>Dikarya</taxon>
        <taxon>Ascomycota</taxon>
        <taxon>Pezizomycotina</taxon>
        <taxon>Sordariomycetes</taxon>
        <taxon>Sordariomycetidae</taxon>
        <taxon>Sordariales</taxon>
        <taxon>Podosporaceae</taxon>
        <taxon>Podospora</taxon>
    </lineage>
</organism>
<dbReference type="AlphaFoldDB" id="A0AAN7BN92"/>
<keyword evidence="2" id="KW-1133">Transmembrane helix</keyword>
<reference evidence="3" key="2">
    <citation type="submission" date="2023-05" db="EMBL/GenBank/DDBJ databases">
        <authorList>
            <consortium name="Lawrence Berkeley National Laboratory"/>
            <person name="Steindorff A."/>
            <person name="Hensen N."/>
            <person name="Bonometti L."/>
            <person name="Westerberg I."/>
            <person name="Brannstrom I.O."/>
            <person name="Guillou S."/>
            <person name="Cros-Aarteil S."/>
            <person name="Calhoun S."/>
            <person name="Haridas S."/>
            <person name="Kuo A."/>
            <person name="Mondo S."/>
            <person name="Pangilinan J."/>
            <person name="Riley R."/>
            <person name="Labutti K."/>
            <person name="Andreopoulos B."/>
            <person name="Lipzen A."/>
            <person name="Chen C."/>
            <person name="Yanf M."/>
            <person name="Daum C."/>
            <person name="Ng V."/>
            <person name="Clum A."/>
            <person name="Ohm R."/>
            <person name="Martin F."/>
            <person name="Silar P."/>
            <person name="Natvig D."/>
            <person name="Lalanne C."/>
            <person name="Gautier V."/>
            <person name="Ament-Velasquez S.L."/>
            <person name="Kruys A."/>
            <person name="Hutchinson M.I."/>
            <person name="Powell A.J."/>
            <person name="Barry K."/>
            <person name="Miller A.N."/>
            <person name="Grigoriev I.V."/>
            <person name="Debuchy R."/>
            <person name="Gladieux P."/>
            <person name="Thoren M.H."/>
            <person name="Johannesson H."/>
        </authorList>
    </citation>
    <scope>NUCLEOTIDE SEQUENCE</scope>
    <source>
        <strain evidence="3">CBS 990.96</strain>
    </source>
</reference>
<dbReference type="Proteomes" id="UP001301958">
    <property type="component" value="Unassembled WGS sequence"/>
</dbReference>
<comment type="caution">
    <text evidence="3">The sequence shown here is derived from an EMBL/GenBank/DDBJ whole genome shotgun (WGS) entry which is preliminary data.</text>
</comment>
<keyword evidence="4" id="KW-1185">Reference proteome</keyword>